<sequence length="90" mass="9433">MTAPRSATIIVDGRPVTAVAGVSLTAALVGDHRWALRRNPVDGGPRGPFCGMGVCFECEVTVDGVPSVRACLTRIRPGMRVDTTGAPNDR</sequence>
<keyword evidence="1" id="KW-0560">Oxidoreductase</keyword>
<dbReference type="Proteomes" id="UP000334990">
    <property type="component" value="Unassembled WGS sequence"/>
</dbReference>
<dbReference type="Pfam" id="PF13510">
    <property type="entry name" value="Fer2_4"/>
    <property type="match status" value="1"/>
</dbReference>
<evidence type="ECO:0000313" key="2">
    <source>
        <dbReference type="EMBL" id="GES00957.1"/>
    </source>
</evidence>
<evidence type="ECO:0000256" key="1">
    <source>
        <dbReference type="ARBA" id="ARBA00023002"/>
    </source>
</evidence>
<organism evidence="2 3">
    <name type="scientific">Acrocarpospora corrugata</name>
    <dbReference type="NCBI Taxonomy" id="35763"/>
    <lineage>
        <taxon>Bacteria</taxon>
        <taxon>Bacillati</taxon>
        <taxon>Actinomycetota</taxon>
        <taxon>Actinomycetes</taxon>
        <taxon>Streptosporangiales</taxon>
        <taxon>Streptosporangiaceae</taxon>
        <taxon>Acrocarpospora</taxon>
    </lineage>
</organism>
<dbReference type="InterPro" id="IPR036010">
    <property type="entry name" value="2Fe-2S_ferredoxin-like_sf"/>
</dbReference>
<reference evidence="2 3" key="1">
    <citation type="submission" date="2019-10" db="EMBL/GenBank/DDBJ databases">
        <title>Whole genome shotgun sequence of Acrocarpospora corrugata NBRC 13972.</title>
        <authorList>
            <person name="Ichikawa N."/>
            <person name="Kimura A."/>
            <person name="Kitahashi Y."/>
            <person name="Komaki H."/>
            <person name="Oguchi A."/>
        </authorList>
    </citation>
    <scope>NUCLEOTIDE SEQUENCE [LARGE SCALE GENOMIC DNA]</scope>
    <source>
        <strain evidence="2 3">NBRC 13972</strain>
    </source>
</reference>
<dbReference type="GO" id="GO:0051536">
    <property type="term" value="F:iron-sulfur cluster binding"/>
    <property type="evidence" value="ECO:0007669"/>
    <property type="project" value="InterPro"/>
</dbReference>
<dbReference type="InterPro" id="IPR042204">
    <property type="entry name" value="2Fe-2S-bd_N"/>
</dbReference>
<dbReference type="Gene3D" id="3.10.20.440">
    <property type="entry name" value="2Fe-2S iron-sulphur cluster binding domain, sarcosine oxidase, alpha subunit, N-terminal domain"/>
    <property type="match status" value="1"/>
</dbReference>
<evidence type="ECO:0000313" key="3">
    <source>
        <dbReference type="Proteomes" id="UP000334990"/>
    </source>
</evidence>
<dbReference type="RefSeq" id="WP_155337257.1">
    <property type="nucleotide sequence ID" value="NZ_BAAABN010000047.1"/>
</dbReference>
<dbReference type="AlphaFoldDB" id="A0A5M3VVW2"/>
<proteinExistence type="predicted"/>
<dbReference type="OrthoDB" id="573392at2"/>
<name>A0A5M3VVW2_9ACTN</name>
<accession>A0A5M3VVW2</accession>
<dbReference type="EMBL" id="BLAD01000047">
    <property type="protein sequence ID" value="GES00957.1"/>
    <property type="molecule type" value="Genomic_DNA"/>
</dbReference>
<protein>
    <submittedName>
        <fullName evidence="2">Proline dehydrogenase</fullName>
    </submittedName>
</protein>
<comment type="caution">
    <text evidence="2">The sequence shown here is derived from an EMBL/GenBank/DDBJ whole genome shotgun (WGS) entry which is preliminary data.</text>
</comment>
<dbReference type="SUPFAM" id="SSF54292">
    <property type="entry name" value="2Fe-2S ferredoxin-like"/>
    <property type="match status" value="1"/>
</dbReference>
<keyword evidence="3" id="KW-1185">Reference proteome</keyword>
<dbReference type="GO" id="GO:0016491">
    <property type="term" value="F:oxidoreductase activity"/>
    <property type="evidence" value="ECO:0007669"/>
    <property type="project" value="UniProtKB-KW"/>
</dbReference>
<gene>
    <name evidence="2" type="ORF">Acor_30210</name>
</gene>